<sequence length="184" mass="21209">MKKGDLFVVSGPSGAGKSTVCKLVRRMLEINLAVSATTRAPRAGEVDGREYYFLTMEEFQNKIKNNEFLEYANVHGNYYGTLKSEVEERLNEGKNIILEIDVQGGIQAREEYPDVNLIFFKTPTKEDLEDRLRGRGTEDEETVRIRLENSLKELEFEKYYDKTVINHSIEQACYDLIKIIKKEA</sequence>
<keyword evidence="9 13" id="KW-0418">Kinase</keyword>
<dbReference type="AlphaFoldDB" id="E3H7L8"/>
<evidence type="ECO:0000256" key="12">
    <source>
        <dbReference type="ARBA" id="ARBA00048594"/>
    </source>
</evidence>
<dbReference type="HOGENOM" id="CLU_001715_1_1_0"/>
<evidence type="ECO:0000256" key="13">
    <source>
        <dbReference type="HAMAP-Rule" id="MF_00328"/>
    </source>
</evidence>
<dbReference type="NCBIfam" id="TIGR03263">
    <property type="entry name" value="guanyl_kin"/>
    <property type="match status" value="1"/>
</dbReference>
<dbReference type="InterPro" id="IPR008145">
    <property type="entry name" value="GK/Ca_channel_bsu"/>
</dbReference>
<keyword evidence="6 13" id="KW-0963">Cytoplasm</keyword>
<dbReference type="EMBL" id="CP002281">
    <property type="protein sequence ID" value="ADO81972.1"/>
    <property type="molecule type" value="Genomic_DNA"/>
</dbReference>
<evidence type="ECO:0000313" key="16">
    <source>
        <dbReference type="Proteomes" id="UP000006875"/>
    </source>
</evidence>
<evidence type="ECO:0000256" key="11">
    <source>
        <dbReference type="ARBA" id="ARBA00030128"/>
    </source>
</evidence>
<comment type="subcellular location">
    <subcellularLocation>
        <location evidence="2 13">Cytoplasm</location>
    </subcellularLocation>
</comment>
<dbReference type="SUPFAM" id="SSF52540">
    <property type="entry name" value="P-loop containing nucleoside triphosphate hydrolases"/>
    <property type="match status" value="1"/>
</dbReference>
<dbReference type="HAMAP" id="MF_00328">
    <property type="entry name" value="Guanylate_kinase"/>
    <property type="match status" value="1"/>
</dbReference>
<dbReference type="PANTHER" id="PTHR23117">
    <property type="entry name" value="GUANYLATE KINASE-RELATED"/>
    <property type="match status" value="1"/>
</dbReference>
<protein>
    <recommendedName>
        <fullName evidence="5 13">Guanylate kinase</fullName>
        <ecNumber evidence="4 13">2.7.4.8</ecNumber>
    </recommendedName>
    <alternativeName>
        <fullName evidence="11 13">GMP kinase</fullName>
    </alternativeName>
</protein>
<evidence type="ECO:0000259" key="14">
    <source>
        <dbReference type="PROSITE" id="PS50052"/>
    </source>
</evidence>
<evidence type="ECO:0000256" key="2">
    <source>
        <dbReference type="ARBA" id="ARBA00004496"/>
    </source>
</evidence>
<dbReference type="PROSITE" id="PS50052">
    <property type="entry name" value="GUANYLATE_KINASE_2"/>
    <property type="match status" value="1"/>
</dbReference>
<dbReference type="Pfam" id="PF00625">
    <property type="entry name" value="Guanylate_kin"/>
    <property type="match status" value="1"/>
</dbReference>
<keyword evidence="16" id="KW-1185">Reference proteome</keyword>
<evidence type="ECO:0000256" key="7">
    <source>
        <dbReference type="ARBA" id="ARBA00022679"/>
    </source>
</evidence>
<evidence type="ECO:0000256" key="9">
    <source>
        <dbReference type="ARBA" id="ARBA00022777"/>
    </source>
</evidence>
<dbReference type="PROSITE" id="PS00856">
    <property type="entry name" value="GUANYLATE_KINASE_1"/>
    <property type="match status" value="1"/>
</dbReference>
<dbReference type="Gene3D" id="3.30.63.10">
    <property type="entry name" value="Guanylate Kinase phosphate binding domain"/>
    <property type="match status" value="1"/>
</dbReference>
<feature type="binding site" evidence="13">
    <location>
        <begin position="11"/>
        <end position="18"/>
    </location>
    <ligand>
        <name>ATP</name>
        <dbReference type="ChEBI" id="CHEBI:30616"/>
    </ligand>
</feature>
<evidence type="ECO:0000256" key="1">
    <source>
        <dbReference type="ARBA" id="ARBA00003531"/>
    </source>
</evidence>
<comment type="function">
    <text evidence="1 13">Essential for recycling GMP and indirectly, cGMP.</text>
</comment>
<dbReference type="Proteomes" id="UP000006875">
    <property type="component" value="Chromosome"/>
</dbReference>
<keyword evidence="8 13" id="KW-0547">Nucleotide-binding</keyword>
<evidence type="ECO:0000256" key="10">
    <source>
        <dbReference type="ARBA" id="ARBA00022840"/>
    </source>
</evidence>
<dbReference type="InterPro" id="IPR017665">
    <property type="entry name" value="Guanylate_kinase"/>
</dbReference>
<evidence type="ECO:0000256" key="4">
    <source>
        <dbReference type="ARBA" id="ARBA00012961"/>
    </source>
</evidence>
<comment type="similarity">
    <text evidence="3 13">Belongs to the guanylate kinase family.</text>
</comment>
<dbReference type="Gene3D" id="3.40.50.300">
    <property type="entry name" value="P-loop containing nucleotide triphosphate hydrolases"/>
    <property type="match status" value="1"/>
</dbReference>
<dbReference type="InterPro" id="IPR008144">
    <property type="entry name" value="Guanylate_kin-like_dom"/>
</dbReference>
<dbReference type="eggNOG" id="COG0194">
    <property type="taxonomic scope" value="Bacteria"/>
</dbReference>
<proteinExistence type="inferred from homology"/>
<dbReference type="FunFam" id="3.30.63.10:FF:000005">
    <property type="entry name" value="Guanylate kinase"/>
    <property type="match status" value="1"/>
</dbReference>
<evidence type="ECO:0000256" key="5">
    <source>
        <dbReference type="ARBA" id="ARBA00016296"/>
    </source>
</evidence>
<dbReference type="InterPro" id="IPR020590">
    <property type="entry name" value="Guanylate_kinase_CS"/>
</dbReference>
<dbReference type="GO" id="GO:0004385">
    <property type="term" value="F:GMP kinase activity"/>
    <property type="evidence" value="ECO:0007669"/>
    <property type="project" value="UniProtKB-UniRule"/>
</dbReference>
<comment type="catalytic activity">
    <reaction evidence="12 13">
        <text>GMP + ATP = GDP + ADP</text>
        <dbReference type="Rhea" id="RHEA:20780"/>
        <dbReference type="ChEBI" id="CHEBI:30616"/>
        <dbReference type="ChEBI" id="CHEBI:58115"/>
        <dbReference type="ChEBI" id="CHEBI:58189"/>
        <dbReference type="ChEBI" id="CHEBI:456216"/>
        <dbReference type="EC" id="2.7.4.8"/>
    </reaction>
</comment>
<keyword evidence="10 13" id="KW-0067">ATP-binding</keyword>
<dbReference type="RefSeq" id="WP_013386643.1">
    <property type="nucleotide sequence ID" value="NC_014632.1"/>
</dbReference>
<evidence type="ECO:0000256" key="3">
    <source>
        <dbReference type="ARBA" id="ARBA00005790"/>
    </source>
</evidence>
<name>E3H7L8_ILYPC</name>
<accession>E3H7L8</accession>
<evidence type="ECO:0000256" key="8">
    <source>
        <dbReference type="ARBA" id="ARBA00022741"/>
    </source>
</evidence>
<keyword evidence="7 13" id="KW-0808">Transferase</keyword>
<gene>
    <name evidence="13" type="primary">gmk</name>
    <name evidence="15" type="ordered locus">Ilyop_0183</name>
</gene>
<dbReference type="KEGG" id="ipo:Ilyop_0183"/>
<dbReference type="GO" id="GO:0005524">
    <property type="term" value="F:ATP binding"/>
    <property type="evidence" value="ECO:0007669"/>
    <property type="project" value="UniProtKB-UniRule"/>
</dbReference>
<evidence type="ECO:0000256" key="6">
    <source>
        <dbReference type="ARBA" id="ARBA00022490"/>
    </source>
</evidence>
<organism evidence="15 16">
    <name type="scientific">Ilyobacter polytropus (strain ATCC 51220 / DSM 2926 / LMG 16218 / CuHBu1)</name>
    <dbReference type="NCBI Taxonomy" id="572544"/>
    <lineage>
        <taxon>Bacteria</taxon>
        <taxon>Fusobacteriati</taxon>
        <taxon>Fusobacteriota</taxon>
        <taxon>Fusobacteriia</taxon>
        <taxon>Fusobacteriales</taxon>
        <taxon>Fusobacteriaceae</taxon>
        <taxon>Ilyobacter</taxon>
    </lineage>
</organism>
<dbReference type="CDD" id="cd00071">
    <property type="entry name" value="GMPK"/>
    <property type="match status" value="1"/>
</dbReference>
<reference evidence="15 16" key="1">
    <citation type="journal article" date="2010" name="Stand. Genomic Sci.">
        <title>Complete genome sequence of Ilyobacter polytropus type strain (CuHbu1).</title>
        <authorList>
            <person name="Sikorski J."/>
            <person name="Chertkov O."/>
            <person name="Lapidus A."/>
            <person name="Nolan M."/>
            <person name="Lucas S."/>
            <person name="Del Rio T.G."/>
            <person name="Tice H."/>
            <person name="Cheng J.F."/>
            <person name="Tapia R."/>
            <person name="Han C."/>
            <person name="Goodwin L."/>
            <person name="Pitluck S."/>
            <person name="Liolios K."/>
            <person name="Ivanova N."/>
            <person name="Mavromatis K."/>
            <person name="Mikhailova N."/>
            <person name="Pati A."/>
            <person name="Chen A."/>
            <person name="Palaniappan K."/>
            <person name="Land M."/>
            <person name="Hauser L."/>
            <person name="Chang Y.J."/>
            <person name="Jeffries C.D."/>
            <person name="Brambilla E."/>
            <person name="Yasawong M."/>
            <person name="Rohde M."/>
            <person name="Pukall R."/>
            <person name="Spring S."/>
            <person name="Goker M."/>
            <person name="Woyke T."/>
            <person name="Bristow J."/>
            <person name="Eisen J.A."/>
            <person name="Markowitz V."/>
            <person name="Hugenholtz P."/>
            <person name="Kyrpides N.C."/>
            <person name="Klenk H.P."/>
        </authorList>
    </citation>
    <scope>NUCLEOTIDE SEQUENCE [LARGE SCALE GENOMIC DNA]</scope>
    <source>
        <strain evidence="16">ATCC 51220 / DSM 2926 / LMG 16218 / CuHBu1</strain>
    </source>
</reference>
<dbReference type="GO" id="GO:0005829">
    <property type="term" value="C:cytosol"/>
    <property type="evidence" value="ECO:0007669"/>
    <property type="project" value="TreeGrafter"/>
</dbReference>
<evidence type="ECO:0000313" key="15">
    <source>
        <dbReference type="EMBL" id="ADO81972.1"/>
    </source>
</evidence>
<dbReference type="SMART" id="SM00072">
    <property type="entry name" value="GuKc"/>
    <property type="match status" value="1"/>
</dbReference>
<dbReference type="EC" id="2.7.4.8" evidence="4 13"/>
<dbReference type="InterPro" id="IPR027417">
    <property type="entry name" value="P-loop_NTPase"/>
</dbReference>
<dbReference type="OrthoDB" id="9808150at2"/>
<feature type="domain" description="Guanylate kinase-like" evidence="14">
    <location>
        <begin position="4"/>
        <end position="181"/>
    </location>
</feature>
<dbReference type="PANTHER" id="PTHR23117:SF13">
    <property type="entry name" value="GUANYLATE KINASE"/>
    <property type="match status" value="1"/>
</dbReference>
<dbReference type="STRING" id="572544.Ilyop_0183"/>